<organism evidence="1 2">
    <name type="scientific">Emiliania huxleyi (strain CCMP1516)</name>
    <dbReference type="NCBI Taxonomy" id="280463"/>
    <lineage>
        <taxon>Eukaryota</taxon>
        <taxon>Haptista</taxon>
        <taxon>Haptophyta</taxon>
        <taxon>Prymnesiophyceae</taxon>
        <taxon>Isochrysidales</taxon>
        <taxon>Noelaerhabdaceae</taxon>
        <taxon>Emiliania</taxon>
    </lineage>
</organism>
<proteinExistence type="predicted"/>
<dbReference type="SUPFAM" id="SSF141571">
    <property type="entry name" value="Pentapeptide repeat-like"/>
    <property type="match status" value="2"/>
</dbReference>
<dbReference type="InterPro" id="IPR051082">
    <property type="entry name" value="Pentapeptide-BTB/POZ_domain"/>
</dbReference>
<evidence type="ECO:0008006" key="3">
    <source>
        <dbReference type="Google" id="ProtNLM"/>
    </source>
</evidence>
<dbReference type="STRING" id="2903.R1F3R2"/>
<keyword evidence="2" id="KW-1185">Reference proteome</keyword>
<dbReference type="InterPro" id="IPR001646">
    <property type="entry name" value="5peptide_repeat"/>
</dbReference>
<dbReference type="Proteomes" id="UP000013827">
    <property type="component" value="Unassembled WGS sequence"/>
</dbReference>
<dbReference type="PANTHER" id="PTHR14136">
    <property type="entry name" value="BTB_POZ DOMAIN-CONTAINING PROTEIN KCTD9"/>
    <property type="match status" value="1"/>
</dbReference>
<reference evidence="2" key="1">
    <citation type="journal article" date="2013" name="Nature">
        <title>Pan genome of the phytoplankton Emiliania underpins its global distribution.</title>
        <authorList>
            <person name="Read B.A."/>
            <person name="Kegel J."/>
            <person name="Klute M.J."/>
            <person name="Kuo A."/>
            <person name="Lefebvre S.C."/>
            <person name="Maumus F."/>
            <person name="Mayer C."/>
            <person name="Miller J."/>
            <person name="Monier A."/>
            <person name="Salamov A."/>
            <person name="Young J."/>
            <person name="Aguilar M."/>
            <person name="Claverie J.M."/>
            <person name="Frickenhaus S."/>
            <person name="Gonzalez K."/>
            <person name="Herman E.K."/>
            <person name="Lin Y.C."/>
            <person name="Napier J."/>
            <person name="Ogata H."/>
            <person name="Sarno A.F."/>
            <person name="Shmutz J."/>
            <person name="Schroeder D."/>
            <person name="de Vargas C."/>
            <person name="Verret F."/>
            <person name="von Dassow P."/>
            <person name="Valentin K."/>
            <person name="Van de Peer Y."/>
            <person name="Wheeler G."/>
            <person name="Dacks J.B."/>
            <person name="Delwiche C.F."/>
            <person name="Dyhrman S.T."/>
            <person name="Glockner G."/>
            <person name="John U."/>
            <person name="Richards T."/>
            <person name="Worden A.Z."/>
            <person name="Zhang X."/>
            <person name="Grigoriev I.V."/>
            <person name="Allen A.E."/>
            <person name="Bidle K."/>
            <person name="Borodovsky M."/>
            <person name="Bowler C."/>
            <person name="Brownlee C."/>
            <person name="Cock J.M."/>
            <person name="Elias M."/>
            <person name="Gladyshev V.N."/>
            <person name="Groth M."/>
            <person name="Guda C."/>
            <person name="Hadaegh A."/>
            <person name="Iglesias-Rodriguez M.D."/>
            <person name="Jenkins J."/>
            <person name="Jones B.M."/>
            <person name="Lawson T."/>
            <person name="Leese F."/>
            <person name="Lindquist E."/>
            <person name="Lobanov A."/>
            <person name="Lomsadze A."/>
            <person name="Malik S.B."/>
            <person name="Marsh M.E."/>
            <person name="Mackinder L."/>
            <person name="Mock T."/>
            <person name="Mueller-Roeber B."/>
            <person name="Pagarete A."/>
            <person name="Parker M."/>
            <person name="Probert I."/>
            <person name="Quesneville H."/>
            <person name="Raines C."/>
            <person name="Rensing S.A."/>
            <person name="Riano-Pachon D.M."/>
            <person name="Richier S."/>
            <person name="Rokitta S."/>
            <person name="Shiraiwa Y."/>
            <person name="Soanes D.M."/>
            <person name="van der Giezen M."/>
            <person name="Wahlund T.M."/>
            <person name="Williams B."/>
            <person name="Wilson W."/>
            <person name="Wolfe G."/>
            <person name="Wurch L.L."/>
        </authorList>
    </citation>
    <scope>NUCLEOTIDE SEQUENCE</scope>
</reference>
<evidence type="ECO:0000313" key="1">
    <source>
        <dbReference type="EnsemblProtists" id="EOD33520"/>
    </source>
</evidence>
<dbReference type="HOGENOM" id="CLU_772601_0_0_1"/>
<dbReference type="PaxDb" id="2903-EOD33520"/>
<dbReference type="Pfam" id="PF00805">
    <property type="entry name" value="Pentapeptide"/>
    <property type="match status" value="5"/>
</dbReference>
<dbReference type="EnsemblProtists" id="EOD33520">
    <property type="protein sequence ID" value="EOD33520"/>
    <property type="gene ID" value="EMIHUDRAFT_229675"/>
</dbReference>
<name>A0A0D3KCN5_EMIH1</name>
<reference evidence="1" key="2">
    <citation type="submission" date="2024-10" db="UniProtKB">
        <authorList>
            <consortium name="EnsemblProtists"/>
        </authorList>
    </citation>
    <scope>IDENTIFICATION</scope>
</reference>
<sequence length="359" mass="38283">MPTAVRRVAGLCGDRLCRMQKCELHNAPIYSIMPIGSTSCRIKPGLTPAGTSAAGVARHMRRVDLRYHNLLSSAFDGVDMRGANLDGADLRGSTMYDTNLAGASLRGARLAKVQLARANLQGARRPLGRCEGGSERDNGADFTGAELLEADFTAAVFTDVHSRGLKSERAVATMADFSRARMARVTIKHISEGARAIFDGADLRDAQVTDNELPNTSWVGTELHAVAMEDTGLQGARIERADLSGARFVDVRMQGALLLNGPANLTRITISNSSFQDAFLPGALLVEANARGVDFSGAILPNADFRHAHVDGSSFRGARITDAVFSWSHLNATDFTDAVGVGKALWTGFRGTPKNDAAV</sequence>
<dbReference type="PANTHER" id="PTHR14136:SF17">
    <property type="entry name" value="BTB_POZ DOMAIN-CONTAINING PROTEIN KCTD9"/>
    <property type="match status" value="1"/>
</dbReference>
<protein>
    <recommendedName>
        <fullName evidence="3">Pentapeptide repeat-containing protein</fullName>
    </recommendedName>
</protein>
<dbReference type="Gene3D" id="2.160.20.80">
    <property type="entry name" value="E3 ubiquitin-protein ligase SopA"/>
    <property type="match status" value="3"/>
</dbReference>
<accession>A0A0D3KCN5</accession>
<evidence type="ECO:0000313" key="2">
    <source>
        <dbReference type="Proteomes" id="UP000013827"/>
    </source>
</evidence>
<dbReference type="KEGG" id="ehx:EMIHUDRAFT_229675"/>
<dbReference type="GeneID" id="17278791"/>
<dbReference type="AlphaFoldDB" id="A0A0D3KCN5"/>
<dbReference type="RefSeq" id="XP_005785949.1">
    <property type="nucleotide sequence ID" value="XM_005785892.1"/>
</dbReference>